<comment type="catalytic activity">
    <reaction evidence="5">
        <text>L-arginyl-[protein] + ATP = N(omega)-phospho-L-arginyl-[protein] + ADP + H(+)</text>
        <dbReference type="Rhea" id="RHEA:43384"/>
        <dbReference type="Rhea" id="RHEA-COMP:10532"/>
        <dbReference type="Rhea" id="RHEA-COMP:10533"/>
        <dbReference type="ChEBI" id="CHEBI:15378"/>
        <dbReference type="ChEBI" id="CHEBI:29965"/>
        <dbReference type="ChEBI" id="CHEBI:30616"/>
        <dbReference type="ChEBI" id="CHEBI:83226"/>
        <dbReference type="ChEBI" id="CHEBI:456216"/>
        <dbReference type="EC" id="2.7.14.1"/>
    </reaction>
</comment>
<dbReference type="GO" id="GO:0005524">
    <property type="term" value="F:ATP binding"/>
    <property type="evidence" value="ECO:0007669"/>
    <property type="project" value="UniProtKB-UniRule"/>
</dbReference>
<comment type="similarity">
    <text evidence="5 6 7">Belongs to the ATP:guanido phosphotransferase family.</text>
</comment>
<dbReference type="OrthoDB" id="9791353at2"/>
<keyword evidence="10" id="KW-1185">Reference proteome</keyword>
<dbReference type="InterPro" id="IPR000749">
    <property type="entry name" value="ATP-guanido_PTrfase"/>
</dbReference>
<dbReference type="Gene3D" id="3.30.590.10">
    <property type="entry name" value="Glutamine synthetase/guanido kinase, catalytic domain"/>
    <property type="match status" value="1"/>
</dbReference>
<dbReference type="Proteomes" id="UP000465601">
    <property type="component" value="Unassembled WGS sequence"/>
</dbReference>
<keyword evidence="1 5" id="KW-0808">Transferase</keyword>
<dbReference type="GO" id="GO:0004111">
    <property type="term" value="F:creatine kinase activity"/>
    <property type="evidence" value="ECO:0007669"/>
    <property type="project" value="InterPro"/>
</dbReference>
<feature type="binding site" evidence="6">
    <location>
        <begin position="167"/>
        <end position="171"/>
    </location>
    <ligand>
        <name>ATP</name>
        <dbReference type="ChEBI" id="CHEBI:30616"/>
    </ligand>
</feature>
<feature type="binding site" evidence="5 6">
    <location>
        <position position="82"/>
    </location>
    <ligand>
        <name>ATP</name>
        <dbReference type="ChEBI" id="CHEBI:30616"/>
    </ligand>
</feature>
<evidence type="ECO:0000256" key="1">
    <source>
        <dbReference type="ARBA" id="ARBA00022679"/>
    </source>
</evidence>
<evidence type="ECO:0000313" key="9">
    <source>
        <dbReference type="EMBL" id="KAB3532410.1"/>
    </source>
</evidence>
<dbReference type="PROSITE" id="PS00112">
    <property type="entry name" value="PHOSPHAGEN_KINASE"/>
    <property type="match status" value="1"/>
</dbReference>
<feature type="short sequence motif" description="RDXXRA motif of the pArg binding pocket involved in allosteric regulation" evidence="5">
    <location>
        <begin position="328"/>
        <end position="333"/>
    </location>
</feature>
<dbReference type="PANTHER" id="PTHR11547:SF38">
    <property type="entry name" value="ARGININE KINASE 1-RELATED"/>
    <property type="match status" value="1"/>
</dbReference>
<gene>
    <name evidence="5" type="primary">mcsB</name>
    <name evidence="9" type="ORF">F8153_02565</name>
</gene>
<dbReference type="GO" id="GO:1990424">
    <property type="term" value="F:protein arginine kinase activity"/>
    <property type="evidence" value="ECO:0007669"/>
    <property type="project" value="UniProtKB-EC"/>
</dbReference>
<dbReference type="NCBIfam" id="NF002194">
    <property type="entry name" value="PRK01059.1-4"/>
    <property type="match status" value="1"/>
</dbReference>
<feature type="binding site" evidence="5 6">
    <location>
        <position position="116"/>
    </location>
    <ligand>
        <name>ATP</name>
        <dbReference type="ChEBI" id="CHEBI:30616"/>
    </ligand>
</feature>
<organism evidence="9 10">
    <name type="scientific">Alkaliphilus serpentinus</name>
    <dbReference type="NCBI Taxonomy" id="1482731"/>
    <lineage>
        <taxon>Bacteria</taxon>
        <taxon>Bacillati</taxon>
        <taxon>Bacillota</taxon>
        <taxon>Clostridia</taxon>
        <taxon>Peptostreptococcales</taxon>
        <taxon>Natronincolaceae</taxon>
        <taxon>Alkaliphilus</taxon>
    </lineage>
</organism>
<dbReference type="EC" id="2.7.14.1" evidence="5"/>
<dbReference type="RefSeq" id="WP_151864791.1">
    <property type="nucleotide sequence ID" value="NZ_WBZB01000009.1"/>
</dbReference>
<keyword evidence="5" id="KW-0021">Allosteric enzyme</keyword>
<comment type="activity regulation">
    <text evidence="5">Appears to be allosterically activated by the binding of pArg-containing polypeptides to the pArg-binding pocket localized in the C-terminal domain of McsB.</text>
</comment>
<reference evidence="9 10" key="1">
    <citation type="submission" date="2019-10" db="EMBL/GenBank/DDBJ databases">
        <title>Alkaliphilus serpentinus sp. nov. and Alkaliphilus pronyensis sp. nov., two novel anaerobic alkaliphilic species isolated from the serpentinized-hosted hydrothermal field of the Prony Bay (New Caledonia).</title>
        <authorList>
            <person name="Postec A."/>
        </authorList>
    </citation>
    <scope>NUCLEOTIDE SEQUENCE [LARGE SCALE GENOMIC DNA]</scope>
    <source>
        <strain evidence="9 10">LacT</strain>
    </source>
</reference>
<dbReference type="InterPro" id="IPR014746">
    <property type="entry name" value="Gln_synth/guanido_kin_cat_dom"/>
</dbReference>
<protein>
    <recommendedName>
        <fullName evidence="5">Protein-arginine kinase</fullName>
        <ecNumber evidence="5">2.7.14.1</ecNumber>
    </recommendedName>
</protein>
<evidence type="ECO:0000256" key="2">
    <source>
        <dbReference type="ARBA" id="ARBA00022741"/>
    </source>
</evidence>
<dbReference type="GO" id="GO:0005615">
    <property type="term" value="C:extracellular space"/>
    <property type="evidence" value="ECO:0007669"/>
    <property type="project" value="TreeGrafter"/>
</dbReference>
<name>A0A833HQU5_9FIRM</name>
<proteinExistence type="inferred from homology"/>
<evidence type="ECO:0000256" key="3">
    <source>
        <dbReference type="ARBA" id="ARBA00022777"/>
    </source>
</evidence>
<keyword evidence="3 5" id="KW-0418">Kinase</keyword>
<dbReference type="InterPro" id="IPR022414">
    <property type="entry name" value="ATP-guanido_PTrfase_cat"/>
</dbReference>
<dbReference type="EMBL" id="WBZB01000009">
    <property type="protein sequence ID" value="KAB3532410.1"/>
    <property type="molecule type" value="Genomic_DNA"/>
</dbReference>
<dbReference type="InterPro" id="IPR022415">
    <property type="entry name" value="ATP-guanido_PTrfase_AS"/>
</dbReference>
<dbReference type="SUPFAM" id="SSF55931">
    <property type="entry name" value="Glutamine synthetase/guanido kinase"/>
    <property type="match status" value="1"/>
</dbReference>
<evidence type="ECO:0000259" key="8">
    <source>
        <dbReference type="PROSITE" id="PS51510"/>
    </source>
</evidence>
<accession>A0A833HQU5</accession>
<dbReference type="PROSITE" id="PS51510">
    <property type="entry name" value="PHOSPHAGEN_KINASE_C"/>
    <property type="match status" value="1"/>
</dbReference>
<evidence type="ECO:0000256" key="5">
    <source>
        <dbReference type="HAMAP-Rule" id="MF_00602"/>
    </source>
</evidence>
<feature type="binding site" evidence="5 6">
    <location>
        <begin position="198"/>
        <end position="203"/>
    </location>
    <ligand>
        <name>ATP</name>
        <dbReference type="ChEBI" id="CHEBI:30616"/>
    </ligand>
</feature>
<evidence type="ECO:0000256" key="4">
    <source>
        <dbReference type="ARBA" id="ARBA00022840"/>
    </source>
</evidence>
<dbReference type="Pfam" id="PF00217">
    <property type="entry name" value="ATP-gua_Ptrans"/>
    <property type="match status" value="1"/>
</dbReference>
<dbReference type="AlphaFoldDB" id="A0A833HQU5"/>
<keyword evidence="2 5" id="KW-0547">Nucleotide-binding</keyword>
<dbReference type="HAMAP" id="MF_00602">
    <property type="entry name" value="Prot_Arg_kinase"/>
    <property type="match status" value="1"/>
</dbReference>
<evidence type="ECO:0000256" key="7">
    <source>
        <dbReference type="RuleBase" id="RU000505"/>
    </source>
</evidence>
<dbReference type="PANTHER" id="PTHR11547">
    <property type="entry name" value="ARGININE OR CREATINE KINASE"/>
    <property type="match status" value="1"/>
</dbReference>
<dbReference type="InterPro" id="IPR023660">
    <property type="entry name" value="Arg_Kinase"/>
</dbReference>
<comment type="caution">
    <text evidence="9">The sequence shown here is derived from an EMBL/GenBank/DDBJ whole genome shotgun (WGS) entry which is preliminary data.</text>
</comment>
<feature type="binding site" evidence="5 6">
    <location>
        <begin position="17"/>
        <end position="21"/>
    </location>
    <ligand>
        <name>ATP</name>
        <dbReference type="ChEBI" id="CHEBI:30616"/>
    </ligand>
</feature>
<comment type="caution">
    <text evidence="5">Lacks conserved residue(s) required for the propagation of feature annotation.</text>
</comment>
<keyword evidence="4 5" id="KW-0067">ATP-binding</keyword>
<dbReference type="CDD" id="cd07930">
    <property type="entry name" value="bacterial_phosphagen_kinase"/>
    <property type="match status" value="1"/>
</dbReference>
<sequence length="340" mass="38654">MPRWLTEAGPESDIVISSRIRIARNVEGFPFPNKLQEKMAKDITDRVYNSVIGGNESLKEDFKLVYMKDLDGIERLNYVEKHLISPDIAKNTASGSLLINKDETIAILINEEDHIRIQSLLPGFQLENAWNVADKIDDLIEEQIKYAFDEDLGYLTACPTNLGTGIRVSIMMHLPALNMTGYIKNILHASSQIGIAVRGIYGEGTEFLGNIFQVSNQTTLGSTEEETIHNLKDVVIQIIQKERLIRENLLKEKKIELEDKVFRSFGVLKNARMISVNEAMKLISDIKLGIVLSLIKEVSLESLNHLMTRIQVGYLQKHYQCELTEVERDIKRAEIIRMTI</sequence>
<evidence type="ECO:0000313" key="10">
    <source>
        <dbReference type="Proteomes" id="UP000465601"/>
    </source>
</evidence>
<dbReference type="GO" id="GO:0046314">
    <property type="term" value="P:phosphocreatine biosynthetic process"/>
    <property type="evidence" value="ECO:0007669"/>
    <property type="project" value="InterPro"/>
</dbReference>
<comment type="function">
    <text evidence="5">Catalyzes the specific phosphorylation of arginine residues in proteins.</text>
</comment>
<feature type="domain" description="Phosphagen kinase C-terminal" evidence="8">
    <location>
        <begin position="14"/>
        <end position="245"/>
    </location>
</feature>
<evidence type="ECO:0000256" key="6">
    <source>
        <dbReference type="PROSITE-ProRule" id="PRU00843"/>
    </source>
</evidence>